<feature type="compositionally biased region" description="Polar residues" evidence="1">
    <location>
        <begin position="189"/>
        <end position="202"/>
    </location>
</feature>
<organism evidence="2 3">
    <name type="scientific">Phytophthora pseudosyringae</name>
    <dbReference type="NCBI Taxonomy" id="221518"/>
    <lineage>
        <taxon>Eukaryota</taxon>
        <taxon>Sar</taxon>
        <taxon>Stramenopiles</taxon>
        <taxon>Oomycota</taxon>
        <taxon>Peronosporomycetes</taxon>
        <taxon>Peronosporales</taxon>
        <taxon>Peronosporaceae</taxon>
        <taxon>Phytophthora</taxon>
    </lineage>
</organism>
<dbReference type="AlphaFoldDB" id="A0A8T1V7D9"/>
<evidence type="ECO:0000313" key="2">
    <source>
        <dbReference type="EMBL" id="KAG7376008.1"/>
    </source>
</evidence>
<sequence length="409" mass="44808">MEQLALQTLNIVRYLQEAARFIEALELETPASGAAEKAALSDSLDRSTVDLVATRREFRTSQPRESEAPLGATSAFSPGALLDFLAENIELRGHWKRLLQVFEAFPDKYRLPPNSWTALTVSGRDLNPTEYCGPYQLQRNRRTPPHYRSLTPPSPSQSSASLSAAQTSVLMSSRSAPGSSSKKKRKPLTSLSIPASLVPSSSRKAKGSSAQPIDLSRSASSTPKAALLKPLSARLLLPDRRATYTLMDARGRRDSPDDVSEASASAAVPRPHTWKATRLDVRELMRAGAPFRDAVTEASEKRVLHNCCGRRELVRMATSAIHWCMLASTPWFAYVPEKYFDFGAQRVQSSSLDKPPPPWDSLPNHRSLSDSDSDSFMSCISSEDSDGDSNDKSDRGKKPKSSSAVATRS</sequence>
<proteinExistence type="predicted"/>
<feature type="compositionally biased region" description="Low complexity" evidence="1">
    <location>
        <begin position="156"/>
        <end position="180"/>
    </location>
</feature>
<evidence type="ECO:0000313" key="3">
    <source>
        <dbReference type="Proteomes" id="UP000694044"/>
    </source>
</evidence>
<evidence type="ECO:0000256" key="1">
    <source>
        <dbReference type="SAM" id="MobiDB-lite"/>
    </source>
</evidence>
<dbReference type="Proteomes" id="UP000694044">
    <property type="component" value="Unassembled WGS sequence"/>
</dbReference>
<dbReference type="OrthoDB" id="94159at2759"/>
<comment type="caution">
    <text evidence="2">The sequence shown here is derived from an EMBL/GenBank/DDBJ whole genome shotgun (WGS) entry which is preliminary data.</text>
</comment>
<protein>
    <submittedName>
        <fullName evidence="2">Uncharacterized protein</fullName>
    </submittedName>
</protein>
<feature type="region of interest" description="Disordered" evidence="1">
    <location>
        <begin position="130"/>
        <end position="224"/>
    </location>
</feature>
<feature type="region of interest" description="Disordered" evidence="1">
    <location>
        <begin position="250"/>
        <end position="269"/>
    </location>
</feature>
<keyword evidence="3" id="KW-1185">Reference proteome</keyword>
<feature type="region of interest" description="Disordered" evidence="1">
    <location>
        <begin position="350"/>
        <end position="409"/>
    </location>
</feature>
<dbReference type="EMBL" id="JAGDFM010000851">
    <property type="protein sequence ID" value="KAG7376008.1"/>
    <property type="molecule type" value="Genomic_DNA"/>
</dbReference>
<accession>A0A8T1V7D9</accession>
<reference evidence="2" key="1">
    <citation type="submission" date="2021-02" db="EMBL/GenBank/DDBJ databases">
        <authorList>
            <person name="Palmer J.M."/>
        </authorList>
    </citation>
    <scope>NUCLEOTIDE SEQUENCE</scope>
    <source>
        <strain evidence="2">SCRP734</strain>
    </source>
</reference>
<gene>
    <name evidence="2" type="ORF">PHYPSEUDO_014686</name>
</gene>
<name>A0A8T1V7D9_9STRA</name>